<dbReference type="OrthoDB" id="8879391at2759"/>
<dbReference type="EMBL" id="QCYY01002656">
    <property type="protein sequence ID" value="ROT68571.1"/>
    <property type="molecule type" value="Genomic_DNA"/>
</dbReference>
<accession>A0A3R7LZ91</accession>
<feature type="compositionally biased region" description="Low complexity" evidence="1">
    <location>
        <begin position="365"/>
        <end position="376"/>
    </location>
</feature>
<feature type="region of interest" description="Disordered" evidence="1">
    <location>
        <begin position="173"/>
        <end position="376"/>
    </location>
</feature>
<sequence>MMLLFTFVDLMGAGVSPFCVTNTSPSSLLSSALCFSSFIAILYSPPFLLSSPQVIHLSLHWLPLSSPLSVGHDFRRLGRVGGSRLHQPRMSLLGKPLNYKTSRRDVRYRRSQARVYNFLERPRGVKAVIYHLTVLKQNKREVGRPFLLLPRPSVLPGCAVEIILPCSMGLLSSPERGHHRRIPAESETPTPPYHQSPERGYHRRIPAESDPPKPPPPISRARTTTRRIPAESDPPPPLPPISRATPEDTTAGYQLSLKPPPTPRPPISRAEDTTAGYQLRYQLSLKPPPPPPTTNLQSDPGGYHRRIPAESEPPHPDHQSPERGYHRRIPAESETPTPPTTNLQSEDTTAGYQLSLKPPPPLPPISRARIPPQDTS</sequence>
<feature type="compositionally biased region" description="Basic and acidic residues" evidence="1">
    <location>
        <begin position="196"/>
        <end position="211"/>
    </location>
</feature>
<feature type="compositionally biased region" description="Basic and acidic residues" evidence="1">
    <location>
        <begin position="307"/>
        <end position="324"/>
    </location>
</feature>
<evidence type="ECO:0000313" key="3">
    <source>
        <dbReference type="Proteomes" id="UP000283509"/>
    </source>
</evidence>
<organism evidence="2 3">
    <name type="scientific">Penaeus vannamei</name>
    <name type="common">Whiteleg shrimp</name>
    <name type="synonym">Litopenaeus vannamei</name>
    <dbReference type="NCBI Taxonomy" id="6689"/>
    <lineage>
        <taxon>Eukaryota</taxon>
        <taxon>Metazoa</taxon>
        <taxon>Ecdysozoa</taxon>
        <taxon>Arthropoda</taxon>
        <taxon>Crustacea</taxon>
        <taxon>Multicrustacea</taxon>
        <taxon>Malacostraca</taxon>
        <taxon>Eumalacostraca</taxon>
        <taxon>Eucarida</taxon>
        <taxon>Decapoda</taxon>
        <taxon>Dendrobranchiata</taxon>
        <taxon>Penaeoidea</taxon>
        <taxon>Penaeidae</taxon>
        <taxon>Penaeus</taxon>
    </lineage>
</organism>
<keyword evidence="3" id="KW-1185">Reference proteome</keyword>
<proteinExistence type="predicted"/>
<reference evidence="2 3" key="1">
    <citation type="submission" date="2018-04" db="EMBL/GenBank/DDBJ databases">
        <authorList>
            <person name="Zhang X."/>
            <person name="Yuan J."/>
            <person name="Li F."/>
            <person name="Xiang J."/>
        </authorList>
    </citation>
    <scope>NUCLEOTIDE SEQUENCE [LARGE SCALE GENOMIC DNA]</scope>
    <source>
        <tissue evidence="2">Muscle</tissue>
    </source>
</reference>
<gene>
    <name evidence="2" type="ORF">C7M84_013276</name>
</gene>
<dbReference type="Proteomes" id="UP000283509">
    <property type="component" value="Unassembled WGS sequence"/>
</dbReference>
<dbReference type="AlphaFoldDB" id="A0A3R7LZ91"/>
<comment type="caution">
    <text evidence="2">The sequence shown here is derived from an EMBL/GenBank/DDBJ whole genome shotgun (WGS) entry which is preliminary data.</text>
</comment>
<dbReference type="STRING" id="6689.A0A3R7LZ91"/>
<reference evidence="2 3" key="2">
    <citation type="submission" date="2019-01" db="EMBL/GenBank/DDBJ databases">
        <title>The decoding of complex shrimp genome reveals the adaptation for benthos swimmer, frequently molting mechanism and breeding impact on genome.</title>
        <authorList>
            <person name="Sun Y."/>
            <person name="Gao Y."/>
            <person name="Yu Y."/>
        </authorList>
    </citation>
    <scope>NUCLEOTIDE SEQUENCE [LARGE SCALE GENOMIC DNA]</scope>
    <source>
        <tissue evidence="2">Muscle</tissue>
    </source>
</reference>
<evidence type="ECO:0000313" key="2">
    <source>
        <dbReference type="EMBL" id="ROT68571.1"/>
    </source>
</evidence>
<evidence type="ECO:0000256" key="1">
    <source>
        <dbReference type="SAM" id="MobiDB-lite"/>
    </source>
</evidence>
<feature type="compositionally biased region" description="Polar residues" evidence="1">
    <location>
        <begin position="342"/>
        <end position="352"/>
    </location>
</feature>
<name>A0A3R7LZ91_PENVA</name>
<protein>
    <submittedName>
        <fullName evidence="2">Potassium voltage-gated channel subfamily KQT member 5</fullName>
    </submittedName>
</protein>